<dbReference type="RefSeq" id="WP_341582256.1">
    <property type="nucleotide sequence ID" value="NZ_CP101118.1"/>
</dbReference>
<keyword evidence="6" id="KW-1185">Reference proteome</keyword>
<evidence type="ECO:0000259" key="4">
    <source>
        <dbReference type="Pfam" id="PF00456"/>
    </source>
</evidence>
<name>A0ABZ2W585_9GAMM</name>
<comment type="similarity">
    <text evidence="2">Belongs to the transketolase family.</text>
</comment>
<dbReference type="Proteomes" id="UP001475781">
    <property type="component" value="Chromosome"/>
</dbReference>
<dbReference type="Pfam" id="PF00456">
    <property type="entry name" value="Transketolase_N"/>
    <property type="match status" value="1"/>
</dbReference>
<evidence type="ECO:0000313" key="5">
    <source>
        <dbReference type="EMBL" id="WZF89705.1"/>
    </source>
</evidence>
<gene>
    <name evidence="5" type="ORF">NLK58_05775</name>
</gene>
<accession>A0ABZ2W585</accession>
<evidence type="ECO:0000256" key="2">
    <source>
        <dbReference type="ARBA" id="ARBA00007131"/>
    </source>
</evidence>
<sequence>MSRFNAGPVDAIANQIRRDSVWSIYRARSGHPGGALSCADLLAVLFHRVMVPPEKRVGSYSDDYFVLSKGHAAPALYAALASRGLLERCELARLRHLGSPLQGHPDVSRLPLVEVSTGSLGQGVSFSAGLAKAMKLTGSERSVFAVVGDGELQEGQVWEMAMFASHHRLGNLTVVVDYNKLQSDSANSEVCNLEPLDERWASFGWQVLEIDGHDLAAIEQAFYDASQTSVPTVVIAHTVKGKGVGFMEGQPLWHGSVTMTREQFEQSMMALDCSAAQMEEYDNVG</sequence>
<evidence type="ECO:0000256" key="1">
    <source>
        <dbReference type="ARBA" id="ARBA00001964"/>
    </source>
</evidence>
<keyword evidence="3" id="KW-0786">Thiamine pyrophosphate</keyword>
<proteinExistence type="inferred from homology"/>
<dbReference type="InterPro" id="IPR029061">
    <property type="entry name" value="THDP-binding"/>
</dbReference>
<evidence type="ECO:0000313" key="6">
    <source>
        <dbReference type="Proteomes" id="UP001475781"/>
    </source>
</evidence>
<dbReference type="PANTHER" id="PTHR47514:SF1">
    <property type="entry name" value="TRANSKETOLASE N-TERMINAL SECTION-RELATED"/>
    <property type="match status" value="1"/>
</dbReference>
<dbReference type="SUPFAM" id="SSF52518">
    <property type="entry name" value="Thiamin diphosphate-binding fold (THDP-binding)"/>
    <property type="match status" value="1"/>
</dbReference>
<reference evidence="5 6" key="1">
    <citation type="submission" date="2022-07" db="EMBL/GenBank/DDBJ databases">
        <title>A copper resistant bacterium isolated from sediment samples of deep sea hydrothermal areas.</title>
        <authorList>
            <person name="Zeng X."/>
        </authorList>
    </citation>
    <scope>NUCLEOTIDE SEQUENCE [LARGE SCALE GENOMIC DNA]</scope>
    <source>
        <strain evidence="6">CuT 6</strain>
    </source>
</reference>
<evidence type="ECO:0000256" key="3">
    <source>
        <dbReference type="ARBA" id="ARBA00023052"/>
    </source>
</evidence>
<organism evidence="5 6">
    <name type="scientific">Marinobacter metalliresistant</name>
    <dbReference type="NCBI Taxonomy" id="2961995"/>
    <lineage>
        <taxon>Bacteria</taxon>
        <taxon>Pseudomonadati</taxon>
        <taxon>Pseudomonadota</taxon>
        <taxon>Gammaproteobacteria</taxon>
        <taxon>Pseudomonadales</taxon>
        <taxon>Marinobacteraceae</taxon>
        <taxon>Marinobacter</taxon>
    </lineage>
</organism>
<dbReference type="Gene3D" id="3.40.50.970">
    <property type="match status" value="1"/>
</dbReference>
<dbReference type="InterPro" id="IPR005474">
    <property type="entry name" value="Transketolase_N"/>
</dbReference>
<dbReference type="CDD" id="cd02012">
    <property type="entry name" value="TPP_TK"/>
    <property type="match status" value="1"/>
</dbReference>
<dbReference type="EMBL" id="CP101118">
    <property type="protein sequence ID" value="WZF89705.1"/>
    <property type="molecule type" value="Genomic_DNA"/>
</dbReference>
<feature type="domain" description="Transketolase N-terminal" evidence="4">
    <location>
        <begin position="11"/>
        <end position="257"/>
    </location>
</feature>
<protein>
    <submittedName>
        <fullName evidence="5">Transketolase</fullName>
    </submittedName>
</protein>
<dbReference type="PANTHER" id="PTHR47514">
    <property type="entry name" value="TRANSKETOLASE N-TERMINAL SECTION-RELATED"/>
    <property type="match status" value="1"/>
</dbReference>
<comment type="cofactor">
    <cofactor evidence="1">
        <name>thiamine diphosphate</name>
        <dbReference type="ChEBI" id="CHEBI:58937"/>
    </cofactor>
</comment>